<dbReference type="Proteomes" id="UP000607653">
    <property type="component" value="Unassembled WGS sequence"/>
</dbReference>
<comment type="caution">
    <text evidence="2">The sequence shown here is derived from an EMBL/GenBank/DDBJ whole genome shotgun (WGS) entry which is preliminary data.</text>
</comment>
<reference evidence="2 3" key="1">
    <citation type="journal article" date="2020" name="Mol. Biol. Evol.">
        <title>Distinct Expression and Methylation Patterns for Genes with Different Fates following a Single Whole-Genome Duplication in Flowering Plants.</title>
        <authorList>
            <person name="Shi T."/>
            <person name="Rahmani R.S."/>
            <person name="Gugger P.F."/>
            <person name="Wang M."/>
            <person name="Li H."/>
            <person name="Zhang Y."/>
            <person name="Li Z."/>
            <person name="Wang Q."/>
            <person name="Van de Peer Y."/>
            <person name="Marchal K."/>
            <person name="Chen J."/>
        </authorList>
    </citation>
    <scope>NUCLEOTIDE SEQUENCE [LARGE SCALE GENOMIC DNA]</scope>
    <source>
        <tissue evidence="2">Leaf</tissue>
    </source>
</reference>
<feature type="compositionally biased region" description="Basic and acidic residues" evidence="1">
    <location>
        <begin position="81"/>
        <end position="90"/>
    </location>
</feature>
<protein>
    <submittedName>
        <fullName evidence="2">Uncharacterized protein</fullName>
    </submittedName>
</protein>
<accession>A0A822ZRS3</accession>
<keyword evidence="3" id="KW-1185">Reference proteome</keyword>
<proteinExistence type="predicted"/>
<name>A0A822ZRS3_NELNU</name>
<feature type="region of interest" description="Disordered" evidence="1">
    <location>
        <begin position="29"/>
        <end position="51"/>
    </location>
</feature>
<evidence type="ECO:0000313" key="2">
    <source>
        <dbReference type="EMBL" id="DAD46231.1"/>
    </source>
</evidence>
<evidence type="ECO:0000313" key="3">
    <source>
        <dbReference type="Proteomes" id="UP000607653"/>
    </source>
</evidence>
<feature type="region of interest" description="Disordered" evidence="1">
    <location>
        <begin position="73"/>
        <end position="96"/>
    </location>
</feature>
<evidence type="ECO:0000256" key="1">
    <source>
        <dbReference type="SAM" id="MobiDB-lite"/>
    </source>
</evidence>
<dbReference type="AlphaFoldDB" id="A0A822ZRS3"/>
<organism evidence="2 3">
    <name type="scientific">Nelumbo nucifera</name>
    <name type="common">Sacred lotus</name>
    <dbReference type="NCBI Taxonomy" id="4432"/>
    <lineage>
        <taxon>Eukaryota</taxon>
        <taxon>Viridiplantae</taxon>
        <taxon>Streptophyta</taxon>
        <taxon>Embryophyta</taxon>
        <taxon>Tracheophyta</taxon>
        <taxon>Spermatophyta</taxon>
        <taxon>Magnoliopsida</taxon>
        <taxon>Proteales</taxon>
        <taxon>Nelumbonaceae</taxon>
        <taxon>Nelumbo</taxon>
    </lineage>
</organism>
<dbReference type="EMBL" id="DUZY01000007">
    <property type="protein sequence ID" value="DAD46231.1"/>
    <property type="molecule type" value="Genomic_DNA"/>
</dbReference>
<sequence length="96" mass="10258">MVEAKLRQGSGSYPTGAITLEAATAVSRSTEATVGVGTTAPSLKATDQWPNGEGTVVDHYQNEAKTCSLGQCGMVEEGEEDERKSKEQKQRPRSRS</sequence>
<gene>
    <name evidence="2" type="ORF">HUJ06_004461</name>
</gene>